<dbReference type="AlphaFoldDB" id="A0A315ECI6"/>
<keyword evidence="2" id="KW-1185">Reference proteome</keyword>
<dbReference type="Proteomes" id="UP000250790">
    <property type="component" value="Unassembled WGS sequence"/>
</dbReference>
<dbReference type="OrthoDB" id="69057at2"/>
<dbReference type="EMBL" id="NESN01000001">
    <property type="protein sequence ID" value="PUE55690.1"/>
    <property type="molecule type" value="Genomic_DNA"/>
</dbReference>
<organism evidence="1 2">
    <name type="scientific">Limnohabitans parvus II-B4</name>
    <dbReference type="NCBI Taxonomy" id="1293052"/>
    <lineage>
        <taxon>Bacteria</taxon>
        <taxon>Pseudomonadati</taxon>
        <taxon>Pseudomonadota</taxon>
        <taxon>Betaproteobacteria</taxon>
        <taxon>Burkholderiales</taxon>
        <taxon>Comamonadaceae</taxon>
        <taxon>Limnohabitans</taxon>
    </lineage>
</organism>
<evidence type="ECO:0000313" key="2">
    <source>
        <dbReference type="Proteomes" id="UP000250790"/>
    </source>
</evidence>
<accession>A0A315ECI6</accession>
<evidence type="ECO:0000313" key="1">
    <source>
        <dbReference type="EMBL" id="PUE55690.1"/>
    </source>
</evidence>
<evidence type="ECO:0008006" key="3">
    <source>
        <dbReference type="Google" id="ProtNLM"/>
    </source>
</evidence>
<proteinExistence type="predicted"/>
<dbReference type="InterPro" id="IPR023137">
    <property type="entry name" value="BrxA_sf"/>
</dbReference>
<name>A0A315ECI6_9BURK</name>
<gene>
    <name evidence="1" type="ORF">B9Z37_03885</name>
</gene>
<reference evidence="1 2" key="1">
    <citation type="submission" date="2017-04" db="EMBL/GenBank/DDBJ databases">
        <title>Unexpected and diverse lifestyles within the genus Limnohabitans.</title>
        <authorList>
            <person name="Kasalicky V."/>
            <person name="Mehrshad M."/>
            <person name="Andrei S.-A."/>
            <person name="Salcher M."/>
            <person name="Kratochvilova H."/>
            <person name="Simek K."/>
            <person name="Ghai R."/>
        </authorList>
    </citation>
    <scope>NUCLEOTIDE SEQUENCE [LARGE SCALE GENOMIC DNA]</scope>
    <source>
        <strain evidence="1 2">II-B4</strain>
    </source>
</reference>
<protein>
    <recommendedName>
        <fullName evidence="3">DUF4007 domain-containing protein</fullName>
    </recommendedName>
</protein>
<sequence>MSDRRNDLLTQYGFRFGTNGPHAARTMMLDDLKVLLSAVPQEANEPEYAHQVIDLNVLGKPTKKARELAYRHLVTLYGLDPKFPLFRMFRRLWAADEQAQPVLALTVALARDPLLAGTQEFILQKHDGQHVSREDLEALLVQSHPDRFSPASLKSFAQNVNGTWTFAGYLSGRSRKTRSQPVITPANVAMCLFMGHLQGMSGQRLFTSSWCKLIPGSEQDIESLTNAAYHRGLIVFLNAGGVKEVRFSDSLTPTEDQIRQELAHEL</sequence>
<dbReference type="Gene3D" id="1.10.3540.10">
    <property type="entry name" value="uncharacterized protein from magnetospirillum magneticum domain"/>
    <property type="match status" value="1"/>
</dbReference>
<comment type="caution">
    <text evidence="1">The sequence shown here is derived from an EMBL/GenBank/DDBJ whole genome shotgun (WGS) entry which is preliminary data.</text>
</comment>